<evidence type="ECO:0000256" key="2">
    <source>
        <dbReference type="SAM" id="Phobius"/>
    </source>
</evidence>
<evidence type="ECO:0000256" key="1">
    <source>
        <dbReference type="SAM" id="MobiDB-lite"/>
    </source>
</evidence>
<keyword evidence="2" id="KW-1133">Transmembrane helix</keyword>
<feature type="compositionally biased region" description="Basic and acidic residues" evidence="1">
    <location>
        <begin position="47"/>
        <end position="66"/>
    </location>
</feature>
<dbReference type="RefSeq" id="WP_306886578.1">
    <property type="nucleotide sequence ID" value="NZ_JAUSUL010000003.1"/>
</dbReference>
<evidence type="ECO:0000313" key="4">
    <source>
        <dbReference type="Proteomes" id="UP001229244"/>
    </source>
</evidence>
<proteinExistence type="predicted"/>
<protein>
    <submittedName>
        <fullName evidence="3">Uncharacterized protein</fullName>
    </submittedName>
</protein>
<sequence length="85" mass="8732">MASSKRKSDDEPVAMGSVAGGAMAVGAMALSALVLGRRALKSARQSGRMERFGIPRLPADPDHDAGEPDNAGGKARAKDRSPAND</sequence>
<reference evidence="3" key="1">
    <citation type="submission" date="2023-07" db="EMBL/GenBank/DDBJ databases">
        <title>Genomic Encyclopedia of Type Strains, Phase IV (KMG-IV): sequencing the most valuable type-strain genomes for metagenomic binning, comparative biology and taxonomic classification.</title>
        <authorList>
            <person name="Goeker M."/>
        </authorList>
    </citation>
    <scope>NUCLEOTIDE SEQUENCE</scope>
    <source>
        <strain evidence="3">DSM 21202</strain>
    </source>
</reference>
<feature type="transmembrane region" description="Helical" evidence="2">
    <location>
        <begin position="12"/>
        <end position="35"/>
    </location>
</feature>
<dbReference type="Proteomes" id="UP001229244">
    <property type="component" value="Unassembled WGS sequence"/>
</dbReference>
<comment type="caution">
    <text evidence="3">The sequence shown here is derived from an EMBL/GenBank/DDBJ whole genome shotgun (WGS) entry which is preliminary data.</text>
</comment>
<name>A0AAE3VR93_9HYPH</name>
<keyword evidence="4" id="KW-1185">Reference proteome</keyword>
<feature type="compositionally biased region" description="Basic and acidic residues" evidence="1">
    <location>
        <begin position="76"/>
        <end position="85"/>
    </location>
</feature>
<evidence type="ECO:0000313" key="3">
    <source>
        <dbReference type="EMBL" id="MDQ0316696.1"/>
    </source>
</evidence>
<keyword evidence="2" id="KW-0812">Transmembrane</keyword>
<organism evidence="3 4">
    <name type="scientific">Amorphus orientalis</name>
    <dbReference type="NCBI Taxonomy" id="649198"/>
    <lineage>
        <taxon>Bacteria</taxon>
        <taxon>Pseudomonadati</taxon>
        <taxon>Pseudomonadota</taxon>
        <taxon>Alphaproteobacteria</taxon>
        <taxon>Hyphomicrobiales</taxon>
        <taxon>Amorphaceae</taxon>
        <taxon>Amorphus</taxon>
    </lineage>
</organism>
<gene>
    <name evidence="3" type="ORF">J2S73_003172</name>
</gene>
<dbReference type="EMBL" id="JAUSUL010000003">
    <property type="protein sequence ID" value="MDQ0316696.1"/>
    <property type="molecule type" value="Genomic_DNA"/>
</dbReference>
<keyword evidence="2" id="KW-0472">Membrane</keyword>
<accession>A0AAE3VR93</accession>
<feature type="region of interest" description="Disordered" evidence="1">
    <location>
        <begin position="43"/>
        <end position="85"/>
    </location>
</feature>
<dbReference type="AlphaFoldDB" id="A0AAE3VR93"/>